<feature type="compositionally biased region" description="Basic and acidic residues" evidence="2">
    <location>
        <begin position="1562"/>
        <end position="1573"/>
    </location>
</feature>
<feature type="compositionally biased region" description="Basic and acidic residues" evidence="2">
    <location>
        <begin position="1209"/>
        <end position="1219"/>
    </location>
</feature>
<sequence length="1904" mass="220859">MAIRASGKKKCLDCENYKRKLKENDHTVSARDVLIEMLQTELKKKEGLYRNAIDEHEKLRFMHCSVVQDYTNLKEIHKKLTEENRKLCEENQNLLAKIRETENLPESSIKFNDQTCEPFDKKDISNIRNVADGITNIQNIMQCQNKSLRSMLVQLLDELKKSRLEHSPERVNQNVENKDNSNETNESLKKEIEDLNTYIEKLQKENKKIKENLYEKQVSLKNCLTVLENNNSDIDNLSKHVEGLCRQRDKYGDQVTALENELLSKENEISKLKSETEQIENVNSKLNHDICSLKSQIDTYSSEYKKLKSEINNTVEDKTELENKVNEYQTQFEQIQNELQDKLKEFEDYKEDMLVTIDQLKNDLEEARVEQDSKGIQCTFNRPVTCNTSTQESPIMKNRTAQSFEDCLSVCYKNTQVDDLEITGCCKKPLDKEMIELEVHKQELQTLENEFLQYRCVMDYRIQSLEKDNNELKENISIISSDHEKNLKKIDEEYHKCKHDLDTKIRTLEEDKSILRNSLEQETSLIKFELEKVKTENNIYVCHCKNKINEIELENSGLRDKLSNMANENRDNLTKLEENYCICKHALEARIKQLDEENKHLRDTLDIVTTDDNKSIEDDFNTLKTILENKIRLLEKENSYLKELINSTTKDYEDKLTEKESEMKELLKKTDQNQTTIKTLIDEQNQYLQSIIYQVPNSNQTATDMGENCDLKTVLQLKIKHLIDNQLKLEQNLATVSSENVSYLNTIEELSKPMKNQKYTVLTCLLDQVDKINQTDEIKGIENETNELKEELNEMQRKVLTLEMELENANLELTEYEEENRSYSQRLQILMNEISSLQETKLHADADINDYNLKLIQVQEEFTVLSRDRNQTITELNYKITELESKLVDFDCNVSKLKESKKENERLQNKLDDTEMMLNNIRNELDSLHLENNKLKSLEMLVQQKDEQLMEYCNQLNVVQEQLKDNECKCQEYESKIKEYESNKRVLEEKISEYEKLIKETSKETDRLRKLISDLEEEQNNIKNNNVEKTDENNKELFKQIITLQEQLKKKKTIIKSLEQCIDKSNIVLQHCEKEMRIVQKNNESLKKELENTTKEEISFLKEKSEQLFQENQRLKEQLQKSPNRFNNKENLKLKIEYQRLMKESQAKDKDLKNLKQQLMQLAAQTKKPITAQKAVSFATNTKLFDPKTIQTKPGCSKSNDSDPNTPKIKKDVRQDLKKKLTPTSPQVRTANQKISDSTRSPHSVTGRVATTSLKSESLPNTLRKGALIKNKPKDVSVYLALSNAYPSEKGTGRIQKTQAVPGDEETVSRVYGGASDVPKNDPPNKRKPDKKSKMTALQFAGASISKDDPTESVRPGPRFSRIGADIPGGQIQSGSKKPAAPMENLNSPNTSTHSKESDEYEEFRKYTIKKLLSTRAHSQIFDDEIDPRLVIAISDQMVKPNPSDDQTEETEQIEDIEEIEETEQIEETEEYEQSKLSLDTLVLDEEGPIDRRSSEMSKDLDLNRGSAVSKHKMDSSKTILERLLESNDERRKSLNQRNRILTQPYERKTSRATSPRVSSEYIHERTNDDGRNRLNTRGRHMNGVTHRTTVNIQEEMPDSDLRKSILSTRPRRSVADHRLSRIGSDSTASRISETDYTYDGSVYTGTFYIDNAGSEQRQQNRKISLKVPIDEEEPSDRSYFKSIHQNPHDERSSDFADFSSYVAAPRARVSIASRNMMISAGTDPIKPLRLSRGTSPEQQENITEQKQQTNWNRRIYAPIEKREEYIDLRGRITVDTGSDAMQKTKQKSVQINKTSCNCMSVIMQQYKTQDGRIQNAYSDIVQLNQDCPCPKVSRTGCSFSFGSYWEQPDFDGDYSDESNSDSSSLCEEVNIGYAMKYNYERDDESFDVCDCDEENSSSSHVSC</sequence>
<dbReference type="GO" id="GO:0000793">
    <property type="term" value="C:condensed chromosome"/>
    <property type="evidence" value="ECO:0007669"/>
    <property type="project" value="TreeGrafter"/>
</dbReference>
<feature type="region of interest" description="Disordered" evidence="2">
    <location>
        <begin position="1291"/>
        <end position="1399"/>
    </location>
</feature>
<dbReference type="GO" id="GO:0003682">
    <property type="term" value="F:chromatin binding"/>
    <property type="evidence" value="ECO:0007669"/>
    <property type="project" value="TreeGrafter"/>
</dbReference>
<dbReference type="GO" id="GO:0000785">
    <property type="term" value="C:chromatin"/>
    <property type="evidence" value="ECO:0007669"/>
    <property type="project" value="TreeGrafter"/>
</dbReference>
<feature type="coiled-coil region" evidence="1">
    <location>
        <begin position="771"/>
        <end position="840"/>
    </location>
</feature>
<feature type="compositionally biased region" description="Basic and acidic residues" evidence="2">
    <location>
        <begin position="176"/>
        <end position="187"/>
    </location>
</feature>
<feature type="region of interest" description="Disordered" evidence="2">
    <location>
        <begin position="164"/>
        <end position="187"/>
    </location>
</feature>
<evidence type="ECO:0000313" key="4">
    <source>
        <dbReference type="Proteomes" id="UP001153636"/>
    </source>
</evidence>
<dbReference type="PANTHER" id="PTHR43941">
    <property type="entry name" value="STRUCTURAL MAINTENANCE OF CHROMOSOMES PROTEIN 2"/>
    <property type="match status" value="1"/>
</dbReference>
<proteinExistence type="predicted"/>
<feature type="region of interest" description="Disordered" evidence="2">
    <location>
        <begin position="1724"/>
        <end position="1747"/>
    </location>
</feature>
<dbReference type="Gene3D" id="1.10.287.1490">
    <property type="match status" value="1"/>
</dbReference>
<feature type="coiled-coil region" evidence="1">
    <location>
        <begin position="35"/>
        <end position="104"/>
    </location>
</feature>
<organism evidence="3 4">
    <name type="scientific">Psylliodes chrysocephalus</name>
    <dbReference type="NCBI Taxonomy" id="3402493"/>
    <lineage>
        <taxon>Eukaryota</taxon>
        <taxon>Metazoa</taxon>
        <taxon>Ecdysozoa</taxon>
        <taxon>Arthropoda</taxon>
        <taxon>Hexapoda</taxon>
        <taxon>Insecta</taxon>
        <taxon>Pterygota</taxon>
        <taxon>Neoptera</taxon>
        <taxon>Endopterygota</taxon>
        <taxon>Coleoptera</taxon>
        <taxon>Polyphaga</taxon>
        <taxon>Cucujiformia</taxon>
        <taxon>Chrysomeloidea</taxon>
        <taxon>Chrysomelidae</taxon>
        <taxon>Galerucinae</taxon>
        <taxon>Alticini</taxon>
        <taxon>Psylliodes</taxon>
    </lineage>
</organism>
<evidence type="ECO:0000256" key="2">
    <source>
        <dbReference type="SAM" id="MobiDB-lite"/>
    </source>
</evidence>
<evidence type="ECO:0000313" key="3">
    <source>
        <dbReference type="EMBL" id="CAH1100001.1"/>
    </source>
</evidence>
<keyword evidence="4" id="KW-1185">Reference proteome</keyword>
<keyword evidence="1" id="KW-0175">Coiled coil</keyword>
<dbReference type="GO" id="GO:0000796">
    <property type="term" value="C:condensin complex"/>
    <property type="evidence" value="ECO:0007669"/>
    <property type="project" value="TreeGrafter"/>
</dbReference>
<feature type="compositionally biased region" description="Polar residues" evidence="2">
    <location>
        <begin position="1733"/>
        <end position="1747"/>
    </location>
</feature>
<gene>
    <name evidence="3" type="ORF">PSYICH_LOCUS1669</name>
</gene>
<dbReference type="InterPro" id="IPR001611">
    <property type="entry name" value="Leu-rich_rpt"/>
</dbReference>
<dbReference type="SUPFAM" id="SSF90257">
    <property type="entry name" value="Myosin rod fragments"/>
    <property type="match status" value="1"/>
</dbReference>
<evidence type="ECO:0000256" key="1">
    <source>
        <dbReference type="SAM" id="Coils"/>
    </source>
</evidence>
<accession>A0A9P0CKY8</accession>
<dbReference type="OrthoDB" id="6746927at2759"/>
<dbReference type="PROSITE" id="PS51450">
    <property type="entry name" value="LRR"/>
    <property type="match status" value="1"/>
</dbReference>
<feature type="compositionally biased region" description="Basic and acidic residues" evidence="2">
    <location>
        <begin position="1489"/>
        <end position="1503"/>
    </location>
</feature>
<feature type="coiled-coil region" evidence="1">
    <location>
        <begin position="897"/>
        <end position="1165"/>
    </location>
</feature>
<name>A0A9P0CKY8_9CUCU</name>
<feature type="compositionally biased region" description="Polar residues" evidence="2">
    <location>
        <begin position="1222"/>
        <end position="1257"/>
    </location>
</feature>
<feature type="region of interest" description="Disordered" evidence="2">
    <location>
        <begin position="1187"/>
        <end position="1257"/>
    </location>
</feature>
<reference evidence="3" key="1">
    <citation type="submission" date="2022-01" db="EMBL/GenBank/DDBJ databases">
        <authorList>
            <person name="King R."/>
        </authorList>
    </citation>
    <scope>NUCLEOTIDE SEQUENCE</scope>
</reference>
<feature type="compositionally biased region" description="Polar residues" evidence="2">
    <location>
        <begin position="1187"/>
        <end position="1205"/>
    </location>
</feature>
<dbReference type="Proteomes" id="UP001153636">
    <property type="component" value="Chromosome 10"/>
</dbReference>
<feature type="coiled-coil region" evidence="1">
    <location>
        <begin position="430"/>
        <end position="669"/>
    </location>
</feature>
<feature type="region of interest" description="Disordered" evidence="2">
    <location>
        <begin position="1487"/>
        <end position="1516"/>
    </location>
</feature>
<protein>
    <submittedName>
        <fullName evidence="3">Uncharacterized protein</fullName>
    </submittedName>
</protein>
<dbReference type="EMBL" id="OV651822">
    <property type="protein sequence ID" value="CAH1100001.1"/>
    <property type="molecule type" value="Genomic_DNA"/>
</dbReference>
<dbReference type="PANTHER" id="PTHR43941:SF1">
    <property type="entry name" value="STRUCTURAL MAINTENANCE OF CHROMOSOMES PROTEIN 2"/>
    <property type="match status" value="1"/>
</dbReference>
<dbReference type="GO" id="GO:0007076">
    <property type="term" value="P:mitotic chromosome condensation"/>
    <property type="evidence" value="ECO:0007669"/>
    <property type="project" value="TreeGrafter"/>
</dbReference>
<feature type="region of interest" description="Disordered" evidence="2">
    <location>
        <begin position="1531"/>
        <end position="1580"/>
    </location>
</feature>